<dbReference type="SUPFAM" id="SSF49899">
    <property type="entry name" value="Concanavalin A-like lectins/glucanases"/>
    <property type="match status" value="1"/>
</dbReference>
<evidence type="ECO:0008006" key="3">
    <source>
        <dbReference type="Google" id="ProtNLM"/>
    </source>
</evidence>
<proteinExistence type="predicted"/>
<keyword evidence="2" id="KW-1185">Reference proteome</keyword>
<dbReference type="Gene3D" id="2.60.120.200">
    <property type="match status" value="1"/>
</dbReference>
<evidence type="ECO:0000313" key="2">
    <source>
        <dbReference type="Proteomes" id="UP000000457"/>
    </source>
</evidence>
<dbReference type="EMBL" id="JN882285">
    <property type="protein sequence ID" value="AFC21991.1"/>
    <property type="molecule type" value="Genomic_DNA"/>
</dbReference>
<evidence type="ECO:0000313" key="1">
    <source>
        <dbReference type="EMBL" id="AFC21991.1"/>
    </source>
</evidence>
<dbReference type="Pfam" id="PF13385">
    <property type="entry name" value="Laminin_G_3"/>
    <property type="match status" value="1"/>
</dbReference>
<dbReference type="GeneID" id="13994282"/>
<dbReference type="RefSeq" id="YP_006987646.1">
    <property type="nucleotide sequence ID" value="NC_019401.1"/>
</dbReference>
<accession>K4F6S8</accession>
<name>K4F6S8_9CAUD</name>
<dbReference type="InterPro" id="IPR013320">
    <property type="entry name" value="ConA-like_dom_sf"/>
</dbReference>
<organism evidence="1 2">
    <name type="scientific">Cronobacter phage vB_CsaM_GAP32</name>
    <dbReference type="NCBI Taxonomy" id="1141136"/>
    <lineage>
        <taxon>Viruses</taxon>
        <taxon>Duplodnaviria</taxon>
        <taxon>Heunggongvirae</taxon>
        <taxon>Uroviricota</taxon>
        <taxon>Caudoviricetes</taxon>
        <taxon>Mimasvirus</taxon>
        <taxon>Mimasvirus GAP32</taxon>
    </lineage>
</organism>
<reference evidence="1 2" key="1">
    <citation type="journal article" date="2014" name="Virology">
        <title>Supersize me: Cronobacter sakazakii phage GAP32.</title>
        <authorList>
            <person name="Abbasifar R."/>
            <person name="Griffiths M.W."/>
            <person name="Sabour P.M."/>
            <person name="Ackermann H.-W."/>
            <person name="Vandersteegen K."/>
            <person name="Lavigne R."/>
            <person name="Noben J.-P."/>
            <person name="Villa A.A."/>
            <person name="Abbasifar A."/>
            <person name="Nash J.H.E."/>
            <person name="Kropinski A.M."/>
        </authorList>
    </citation>
    <scope>NUCLEOTIDE SEQUENCE [LARGE SCALE GENOMIC DNA]</scope>
    <source>
        <strain evidence="1">GAP-32</strain>
    </source>
</reference>
<gene>
    <name evidence="1" type="ORF">GAP32_530</name>
</gene>
<dbReference type="KEGG" id="vg:13994282"/>
<dbReference type="OrthoDB" id="12674at10239"/>
<sequence length="217" mass="23408">MLPFARIIKFGVVIVNYVTKILLHAENGIVDLASQTPITTSGVVPLASTPALVNKSYDCRSGYLIISAADRAKTNIGTSSDFTFEWYGYCTNNSSNNWYVSSGTGTTSGLKIYSGSLYLQGRTKGGLVASSLIPLNTWTHFCIMQTGGNVYFYIGGTKRITLTGDIWGDLNTPLRIGGYESSSLSYIDQIRITNMALYNPATSTITVPTAPLSPISQ</sequence>
<protein>
    <recommendedName>
        <fullName evidence="3">LamG-like jellyroll fold domain-containing protein</fullName>
    </recommendedName>
</protein>
<dbReference type="Proteomes" id="UP000000457">
    <property type="component" value="Segment"/>
</dbReference>